<dbReference type="InterPro" id="IPR007052">
    <property type="entry name" value="CS_dom"/>
</dbReference>
<proteinExistence type="predicted"/>
<dbReference type="InterPro" id="IPR007051">
    <property type="entry name" value="CHORD_dom"/>
</dbReference>
<comment type="caution">
    <text evidence="7">The sequence shown here is derived from an EMBL/GenBank/DDBJ whole genome shotgun (WGS) entry which is preliminary data.</text>
</comment>
<dbReference type="EMBL" id="LVYI01000004">
    <property type="protein sequence ID" value="OAP60625.1"/>
    <property type="molecule type" value="Genomic_DNA"/>
</dbReference>
<feature type="compositionally biased region" description="Pro residues" evidence="4">
    <location>
        <begin position="624"/>
        <end position="633"/>
    </location>
</feature>
<evidence type="ECO:0000313" key="7">
    <source>
        <dbReference type="EMBL" id="OAP60625.1"/>
    </source>
</evidence>
<dbReference type="Proteomes" id="UP000078343">
    <property type="component" value="Unassembled WGS sequence"/>
</dbReference>
<dbReference type="OrthoDB" id="5355528at2759"/>
<dbReference type="GO" id="GO:0046872">
    <property type="term" value="F:metal ion binding"/>
    <property type="evidence" value="ECO:0007669"/>
    <property type="project" value="UniProtKB-KW"/>
</dbReference>
<evidence type="ECO:0008006" key="9">
    <source>
        <dbReference type="Google" id="ProtNLM"/>
    </source>
</evidence>
<name>A0A178ZNP3_9EURO</name>
<dbReference type="GeneID" id="30009795"/>
<dbReference type="CDD" id="cd06466">
    <property type="entry name" value="p23_CS_SGT1_like"/>
    <property type="match status" value="1"/>
</dbReference>
<keyword evidence="1" id="KW-0479">Metal-binding</keyword>
<dbReference type="Gene3D" id="4.10.1130.20">
    <property type="match status" value="2"/>
</dbReference>
<feature type="domain" description="CHORD" evidence="6">
    <location>
        <begin position="653"/>
        <end position="714"/>
    </location>
</feature>
<evidence type="ECO:0000256" key="4">
    <source>
        <dbReference type="SAM" id="MobiDB-lite"/>
    </source>
</evidence>
<dbReference type="Pfam" id="PF04969">
    <property type="entry name" value="CS"/>
    <property type="match status" value="1"/>
</dbReference>
<feature type="region of interest" description="Disordered" evidence="4">
    <location>
        <begin position="578"/>
        <end position="601"/>
    </location>
</feature>
<dbReference type="RefSeq" id="XP_018693992.1">
    <property type="nucleotide sequence ID" value="XM_018837139.1"/>
</dbReference>
<feature type="domain" description="CS" evidence="5">
    <location>
        <begin position="741"/>
        <end position="833"/>
    </location>
</feature>
<feature type="compositionally biased region" description="Polar residues" evidence="4">
    <location>
        <begin position="504"/>
        <end position="513"/>
    </location>
</feature>
<feature type="compositionally biased region" description="Polar residues" evidence="4">
    <location>
        <begin position="352"/>
        <end position="368"/>
    </location>
</feature>
<sequence length="854" mass="92759">MAATHKRKQSTDTQTQPERKRAKIVDKQLCANVLPNSTHTLPPEPPKTEASTANEPPSFLPTPPDLKMEDSDMRQVESPVTDSDAARLQSIRNVIQTQISLEILLKHKELRLIDQEIAKSQASLEQLRRCKEIPFPGTHQLSLGVSNGTGPALRRSFPSPLPQSPAPWGVQEGPYARHYAKWLLPDPHFDGGEPEPVAITPVGKSPMKFRSQTRGQFAEGPQTSSQARAQRSGKLKSLPAGYGQPKEKATGPMIIKRKSDGATVKLVCPDCGRFDFGSAQGFINHCRIGHGRSFASHDAAADACGEPVEVDETGAMIGIEPAATPAAGNVHPLIRSAKLLQPTPPRTTSSSASGNTHATGSAKLTQISPGFRESVLTPNLSELVKARGLGLDLQEMVSNAKAKVEFPESDSEDDEMDVDIPMQHTAQGRHPQVAATKQPPKPTKSPMSSPLLNSSMLRSTTNLRGGGLPQYDGANDKSTQHRPRGMTLPVNGATPTDLHPSDPSPTSESNQAPSLVDDDEFEPHSPSSSSVSDEHDDGEIEFEVQGDDDDARSVLRWMCCKPRVLTFDEFLSIPPCTKGKHSAVDDTPAPAPKPEALKASAAASLPAPVPITRPLASSLAVPQQPTPSATPKPEPPEDESDDPDAEIPTNATCKRRGCGKSRDENVPRDKEECVYHPGVPLFHEGSKGWTCCKRRVLEFDEFMKIEGCKTKRRHCYVGKPKKKEGAAVDGETSANTEEELLDNVRNDFYQTPNSVIVSFYLKKIDKDKAKVEFKDDGLSVDLDLPTQDGKRFARNIPLFAAIDPDKSRSKIMGTKLELDLVKKDGSISWATLRSDEKGTGERIQLGRAGRLERG</sequence>
<keyword evidence="2" id="KW-0677">Repeat</keyword>
<organism evidence="7 8">
    <name type="scientific">Fonsecaea erecta</name>
    <dbReference type="NCBI Taxonomy" id="1367422"/>
    <lineage>
        <taxon>Eukaryota</taxon>
        <taxon>Fungi</taxon>
        <taxon>Dikarya</taxon>
        <taxon>Ascomycota</taxon>
        <taxon>Pezizomycotina</taxon>
        <taxon>Eurotiomycetes</taxon>
        <taxon>Chaetothyriomycetidae</taxon>
        <taxon>Chaetothyriales</taxon>
        <taxon>Herpotrichiellaceae</taxon>
        <taxon>Fonsecaea</taxon>
    </lineage>
</organism>
<accession>A0A178ZNP3</accession>
<evidence type="ECO:0000256" key="3">
    <source>
        <dbReference type="ARBA" id="ARBA00022833"/>
    </source>
</evidence>
<feature type="region of interest" description="Disordered" evidence="4">
    <location>
        <begin position="618"/>
        <end position="667"/>
    </location>
</feature>
<keyword evidence="3" id="KW-0862">Zinc</keyword>
<reference evidence="7 8" key="1">
    <citation type="submission" date="2016-04" db="EMBL/GenBank/DDBJ databases">
        <title>Draft genome of Fonsecaea erecta CBS 125763.</title>
        <authorList>
            <person name="Weiss V.A."/>
            <person name="Vicente V.A."/>
            <person name="Raittz R.T."/>
            <person name="Moreno L.F."/>
            <person name="De Souza E.M."/>
            <person name="Pedrosa F.O."/>
            <person name="Steffens M.B."/>
            <person name="Faoro H."/>
            <person name="Tadra-Sfeir M.Z."/>
            <person name="Najafzadeh M.J."/>
            <person name="Felipe M.S."/>
            <person name="Teixeira M."/>
            <person name="Sun J."/>
            <person name="Xi L."/>
            <person name="Gomes R."/>
            <person name="De Azevedo C.M."/>
            <person name="Salgado C.G."/>
            <person name="Da Silva M.B."/>
            <person name="Nascimento M.F."/>
            <person name="Queiroz-Telles F."/>
            <person name="Attili D.S."/>
            <person name="Gorbushina A."/>
        </authorList>
    </citation>
    <scope>NUCLEOTIDE SEQUENCE [LARGE SCALE GENOMIC DNA]</scope>
    <source>
        <strain evidence="7 8">CBS 125763</strain>
    </source>
</reference>
<feature type="region of interest" description="Disordered" evidence="4">
    <location>
        <begin position="339"/>
        <end position="370"/>
    </location>
</feature>
<feature type="compositionally biased region" description="Basic and acidic residues" evidence="4">
    <location>
        <begin position="17"/>
        <end position="26"/>
    </location>
</feature>
<dbReference type="Pfam" id="PF04968">
    <property type="entry name" value="CHORD"/>
    <property type="match status" value="2"/>
</dbReference>
<feature type="compositionally biased region" description="Low complexity" evidence="4">
    <location>
        <begin position="444"/>
        <end position="459"/>
    </location>
</feature>
<dbReference type="Pfam" id="PF25909">
    <property type="entry name" value="zf-C2H2_AHC1"/>
    <property type="match status" value="1"/>
</dbReference>
<dbReference type="AlphaFoldDB" id="A0A178ZNP3"/>
<dbReference type="InterPro" id="IPR039790">
    <property type="entry name" value="CHRD1"/>
</dbReference>
<feature type="compositionally biased region" description="Polar residues" evidence="4">
    <location>
        <begin position="213"/>
        <end position="229"/>
    </location>
</feature>
<keyword evidence="8" id="KW-1185">Reference proteome</keyword>
<dbReference type="InterPro" id="IPR058706">
    <property type="entry name" value="zf-C2H2_AHC1-like"/>
</dbReference>
<dbReference type="STRING" id="1367422.A0A178ZNP3"/>
<feature type="region of interest" description="Disordered" evidence="4">
    <location>
        <begin position="1"/>
        <end position="71"/>
    </location>
</feature>
<evidence type="ECO:0000259" key="6">
    <source>
        <dbReference type="PROSITE" id="PS51401"/>
    </source>
</evidence>
<evidence type="ECO:0000256" key="1">
    <source>
        <dbReference type="ARBA" id="ARBA00022723"/>
    </source>
</evidence>
<feature type="region of interest" description="Disordered" evidence="4">
    <location>
        <begin position="425"/>
        <end position="537"/>
    </location>
</feature>
<dbReference type="SUPFAM" id="SSF49764">
    <property type="entry name" value="HSP20-like chaperones"/>
    <property type="match status" value="1"/>
</dbReference>
<feature type="compositionally biased region" description="Acidic residues" evidence="4">
    <location>
        <begin position="636"/>
        <end position="645"/>
    </location>
</feature>
<dbReference type="InterPro" id="IPR008978">
    <property type="entry name" value="HSP20-like_chaperone"/>
</dbReference>
<gene>
    <name evidence="7" type="ORF">AYL99_05627</name>
</gene>
<dbReference type="PANTHER" id="PTHR46983">
    <property type="entry name" value="CYSTEINE AND HISTIDINE-RICH DOMAIN-CONTAINING PROTEIN 1"/>
    <property type="match status" value="1"/>
</dbReference>
<dbReference type="PANTHER" id="PTHR46983:SF3">
    <property type="entry name" value="CHPADIPLOID STATE MAINTENANCE PROTEIN CHPA"/>
    <property type="match status" value="1"/>
</dbReference>
<evidence type="ECO:0000259" key="5">
    <source>
        <dbReference type="PROSITE" id="PS51203"/>
    </source>
</evidence>
<protein>
    <recommendedName>
        <fullName evidence="9">CS domain-containing protein</fullName>
    </recommendedName>
</protein>
<evidence type="ECO:0000313" key="8">
    <source>
        <dbReference type="Proteomes" id="UP000078343"/>
    </source>
</evidence>
<dbReference type="PROSITE" id="PS51203">
    <property type="entry name" value="CS"/>
    <property type="match status" value="1"/>
</dbReference>
<dbReference type="PROSITE" id="PS51401">
    <property type="entry name" value="CHORD"/>
    <property type="match status" value="1"/>
</dbReference>
<dbReference type="Gene3D" id="2.60.40.790">
    <property type="match status" value="1"/>
</dbReference>
<feature type="region of interest" description="Disordered" evidence="4">
    <location>
        <begin position="213"/>
        <end position="249"/>
    </location>
</feature>
<evidence type="ECO:0000256" key="2">
    <source>
        <dbReference type="ARBA" id="ARBA00022737"/>
    </source>
</evidence>